<dbReference type="EMBL" id="EU340421">
    <property type="protein sequence ID" value="ACA63341.1"/>
    <property type="molecule type" value="Genomic_DNA"/>
</dbReference>
<dbReference type="GeneID" id="14006373"/>
<dbReference type="RefSeq" id="YP_007002386.1">
    <property type="nucleotide sequence ID" value="NC_019449.1"/>
</dbReference>
<sequence>MFKMTDERLEAMVDEFAEIKPLIDKALEAKEAGDHARARRLVRQYEETVKDELYYWGVDYDMLADTGLIVDTENLI</sequence>
<organism evidence="1 2">
    <name type="scientific">Lactobacillus phage c5</name>
    <dbReference type="NCBI Taxonomy" id="2892341"/>
    <lineage>
        <taxon>Viruses</taxon>
        <taxon>Duplodnaviria</taxon>
        <taxon>Heunggongvirae</taxon>
        <taxon>Uroviricota</taxon>
        <taxon>Caudoviricetes</taxon>
        <taxon>Cequinquevirus</taxon>
        <taxon>Cequinquevirus c5</taxon>
    </lineage>
</organism>
<keyword evidence="2" id="KW-1185">Reference proteome</keyword>
<protein>
    <submittedName>
        <fullName evidence="1">Uncharacterized protein</fullName>
    </submittedName>
</protein>
<accession>F8J1A3</accession>
<dbReference type="Proteomes" id="UP000000303">
    <property type="component" value="Segment"/>
</dbReference>
<dbReference type="KEGG" id="vg:14006373"/>
<reference evidence="1 2" key="1">
    <citation type="journal article" date="2011" name="Arch. Virol.">
        <title>The genomes and comparative genomics of Lactobacillus delbrueckii phages.</title>
        <authorList>
            <person name="Riipinen K.A."/>
            <person name="Forsman P."/>
            <person name="Alatossava T."/>
        </authorList>
    </citation>
    <scope>NUCLEOTIDE SEQUENCE [LARGE SCALE GENOMIC DNA]</scope>
</reference>
<proteinExistence type="predicted"/>
<evidence type="ECO:0000313" key="2">
    <source>
        <dbReference type="Proteomes" id="UP000000303"/>
    </source>
</evidence>
<name>F8J1A3_9CAUD</name>
<evidence type="ECO:0000313" key="1">
    <source>
        <dbReference type="EMBL" id="ACA63341.1"/>
    </source>
</evidence>